<dbReference type="GO" id="GO:0032153">
    <property type="term" value="C:cell division site"/>
    <property type="evidence" value="ECO:0007669"/>
    <property type="project" value="UniProtKB-UniRule"/>
</dbReference>
<dbReference type="GO" id="GO:0005886">
    <property type="term" value="C:plasma membrane"/>
    <property type="evidence" value="ECO:0007669"/>
    <property type="project" value="UniProtKB-SubCell"/>
</dbReference>
<keyword evidence="3 9" id="KW-0997">Cell inner membrane</keyword>
<comment type="function">
    <text evidence="9">Essential cell division protein. May link together the upstream cell division proteins, which are predominantly cytoplasmic, with the downstream cell division proteins, which are predominantly periplasmic. May control correct divisome assembly.</text>
</comment>
<sequence>MLLGLMIRDQRAGRTAGRRNAPNRGAVRVTPPAPRSWPRLSMPSVNDAARRMQQLLWPLLLVVLGMGLYELANRLQPLAQRPISLINVEGDLQYIDRESVHQSIEPYLEESLLTIDLEALRADLIAMPWVASAAVTRVWPDQLVITLDEHLPVARWGDSALLNNAGRAFVPEHIDSFEGLPLLNGPERTKRRVMQTYQQFNRLLRPYGHRVAQLELRDRGSWFLTTREGIEILLGQGDVVEKMQRFLTIDKLMLSDRRELIARVDLRYSNGMAVAWREPATIQSGSNE</sequence>
<evidence type="ECO:0000256" key="10">
    <source>
        <dbReference type="SAM" id="MobiDB-lite"/>
    </source>
</evidence>
<keyword evidence="8 9" id="KW-0131">Cell cycle</keyword>
<evidence type="ECO:0000313" key="14">
    <source>
        <dbReference type="Proteomes" id="UP000186599"/>
    </source>
</evidence>
<proteinExistence type="inferred from homology"/>
<evidence type="ECO:0000313" key="15">
    <source>
        <dbReference type="Proteomes" id="UP000186904"/>
    </source>
</evidence>
<accession>A0A1I4K585</accession>
<evidence type="ECO:0000313" key="12">
    <source>
        <dbReference type="EMBL" id="SER47151.1"/>
    </source>
</evidence>
<feature type="region of interest" description="Disordered" evidence="10">
    <location>
        <begin position="13"/>
        <end position="33"/>
    </location>
</feature>
<keyword evidence="5 9" id="KW-0812">Transmembrane</keyword>
<evidence type="ECO:0000256" key="5">
    <source>
        <dbReference type="ARBA" id="ARBA00022692"/>
    </source>
</evidence>
<dbReference type="STRING" id="653930.SAMN05216589_0658"/>
<keyword evidence="6 9" id="KW-1133">Transmembrane helix</keyword>
<dbReference type="Gene3D" id="3.40.50.11690">
    <property type="entry name" value="Cell division protein FtsQ/DivIB"/>
    <property type="match status" value="1"/>
</dbReference>
<keyword evidence="2 9" id="KW-1003">Cell membrane</keyword>
<dbReference type="Gene3D" id="3.10.20.310">
    <property type="entry name" value="membrane protein fhac"/>
    <property type="match status" value="1"/>
</dbReference>
<evidence type="ECO:0000256" key="1">
    <source>
        <dbReference type="ARBA" id="ARBA00004370"/>
    </source>
</evidence>
<dbReference type="PANTHER" id="PTHR35851">
    <property type="entry name" value="CELL DIVISION PROTEIN FTSQ"/>
    <property type="match status" value="1"/>
</dbReference>
<evidence type="ECO:0000256" key="4">
    <source>
        <dbReference type="ARBA" id="ARBA00022618"/>
    </source>
</evidence>
<dbReference type="InterPro" id="IPR045335">
    <property type="entry name" value="FtsQ_C_sf"/>
</dbReference>
<evidence type="ECO:0000256" key="7">
    <source>
        <dbReference type="ARBA" id="ARBA00023136"/>
    </source>
</evidence>
<dbReference type="InterPro" id="IPR005548">
    <property type="entry name" value="Cell_div_FtsQ/DivIB_C"/>
</dbReference>
<dbReference type="EMBL" id="FOGN01000001">
    <property type="protein sequence ID" value="SER47151.1"/>
    <property type="molecule type" value="Genomic_DNA"/>
</dbReference>
<dbReference type="GO" id="GO:0090529">
    <property type="term" value="P:cell septum assembly"/>
    <property type="evidence" value="ECO:0007669"/>
    <property type="project" value="InterPro"/>
</dbReference>
<keyword evidence="7 9" id="KW-0472">Membrane</keyword>
<reference evidence="14 15" key="1">
    <citation type="submission" date="2016-10" db="EMBL/GenBank/DDBJ databases">
        <authorList>
            <person name="de Groot N.N."/>
        </authorList>
    </citation>
    <scope>NUCLEOTIDE SEQUENCE [LARGE SCALE GENOMIC DNA]</scope>
    <source>
        <strain evidence="13 14">CGMCC 1.9095</strain>
        <strain evidence="12 15">DSM 22558</strain>
    </source>
</reference>
<protein>
    <recommendedName>
        <fullName evidence="9">Cell division protein FtsQ</fullName>
    </recommendedName>
</protein>
<dbReference type="PANTHER" id="PTHR35851:SF1">
    <property type="entry name" value="CELL DIVISION PROTEIN FTSQ"/>
    <property type="match status" value="1"/>
</dbReference>
<dbReference type="GO" id="GO:0043093">
    <property type="term" value="P:FtsZ-dependent cytokinesis"/>
    <property type="evidence" value="ECO:0007669"/>
    <property type="project" value="UniProtKB-UniRule"/>
</dbReference>
<comment type="similarity">
    <text evidence="9">Belongs to the FtsQ/DivIB family. FtsQ subfamily.</text>
</comment>
<dbReference type="Proteomes" id="UP000186904">
    <property type="component" value="Unassembled WGS sequence"/>
</dbReference>
<keyword evidence="14" id="KW-1185">Reference proteome</keyword>
<dbReference type="Pfam" id="PF03799">
    <property type="entry name" value="FtsQ_DivIB_C"/>
    <property type="match status" value="1"/>
</dbReference>
<evidence type="ECO:0000256" key="8">
    <source>
        <dbReference type="ARBA" id="ARBA00023306"/>
    </source>
</evidence>
<name>A0A1I4K585_9GAMM</name>
<evidence type="ECO:0000256" key="6">
    <source>
        <dbReference type="ARBA" id="ARBA00022989"/>
    </source>
</evidence>
<dbReference type="InterPro" id="IPR034746">
    <property type="entry name" value="POTRA"/>
</dbReference>
<dbReference type="PROSITE" id="PS51779">
    <property type="entry name" value="POTRA"/>
    <property type="match status" value="1"/>
</dbReference>
<feature type="domain" description="POTRA" evidence="11">
    <location>
        <begin position="81"/>
        <end position="150"/>
    </location>
</feature>
<dbReference type="EMBL" id="FOUA01000001">
    <property type="protein sequence ID" value="SFL73761.1"/>
    <property type="molecule type" value="Genomic_DNA"/>
</dbReference>
<evidence type="ECO:0000256" key="2">
    <source>
        <dbReference type="ARBA" id="ARBA00022475"/>
    </source>
</evidence>
<dbReference type="AlphaFoldDB" id="A0A1I4K585"/>
<evidence type="ECO:0000259" key="11">
    <source>
        <dbReference type="PROSITE" id="PS51779"/>
    </source>
</evidence>
<comment type="subcellular location">
    <subcellularLocation>
        <location evidence="9">Cell inner membrane</location>
        <topology evidence="9">Single-pass type II membrane protein</topology>
    </subcellularLocation>
    <subcellularLocation>
        <location evidence="1">Membrane</location>
    </subcellularLocation>
    <text evidence="9">Localizes to the division septum.</text>
</comment>
<evidence type="ECO:0000313" key="13">
    <source>
        <dbReference type="EMBL" id="SFL73761.1"/>
    </source>
</evidence>
<dbReference type="Pfam" id="PF08478">
    <property type="entry name" value="POTRA_1"/>
    <property type="match status" value="1"/>
</dbReference>
<evidence type="ECO:0000256" key="9">
    <source>
        <dbReference type="HAMAP-Rule" id="MF_00911"/>
    </source>
</evidence>
<gene>
    <name evidence="9" type="primary">ftsQ</name>
    <name evidence="13" type="ORF">SAMN04487855_0967</name>
    <name evidence="12" type="ORF">SAMN05216589_0658</name>
</gene>
<dbReference type="Proteomes" id="UP000186599">
    <property type="component" value="Unassembled WGS sequence"/>
</dbReference>
<comment type="subunit">
    <text evidence="9">Part of a complex composed of FtsB, FtsL and FtsQ.</text>
</comment>
<evidence type="ECO:0000256" key="3">
    <source>
        <dbReference type="ARBA" id="ARBA00022519"/>
    </source>
</evidence>
<dbReference type="InterPro" id="IPR013685">
    <property type="entry name" value="POTRA_FtsQ_type"/>
</dbReference>
<dbReference type="InterPro" id="IPR026579">
    <property type="entry name" value="FtsQ"/>
</dbReference>
<dbReference type="HAMAP" id="MF_00911">
    <property type="entry name" value="FtsQ_subfam"/>
    <property type="match status" value="1"/>
</dbReference>
<keyword evidence="4 9" id="KW-0132">Cell division</keyword>
<organism evidence="13 14">
    <name type="scientific">Halopseudomonas bauzanensis</name>
    <dbReference type="NCBI Taxonomy" id="653930"/>
    <lineage>
        <taxon>Bacteria</taxon>
        <taxon>Pseudomonadati</taxon>
        <taxon>Pseudomonadota</taxon>
        <taxon>Gammaproteobacteria</taxon>
        <taxon>Pseudomonadales</taxon>
        <taxon>Pseudomonadaceae</taxon>
        <taxon>Halopseudomonas</taxon>
    </lineage>
</organism>